<dbReference type="Proteomes" id="UP001147760">
    <property type="component" value="Unassembled WGS sequence"/>
</dbReference>
<keyword evidence="3 8" id="KW-0349">Heme</keyword>
<evidence type="ECO:0000256" key="10">
    <source>
        <dbReference type="SAM" id="Phobius"/>
    </source>
</evidence>
<evidence type="ECO:0000256" key="6">
    <source>
        <dbReference type="ARBA" id="ARBA00023004"/>
    </source>
</evidence>
<evidence type="ECO:0000256" key="5">
    <source>
        <dbReference type="ARBA" id="ARBA00023002"/>
    </source>
</evidence>
<evidence type="ECO:0000256" key="1">
    <source>
        <dbReference type="ARBA" id="ARBA00001971"/>
    </source>
</evidence>
<reference evidence="11" key="2">
    <citation type="journal article" date="2023" name="IMA Fungus">
        <title>Comparative genomic study of the Penicillium genus elucidates a diverse pangenome and 15 lateral gene transfer events.</title>
        <authorList>
            <person name="Petersen C."/>
            <person name="Sorensen T."/>
            <person name="Nielsen M.R."/>
            <person name="Sondergaard T.E."/>
            <person name="Sorensen J.L."/>
            <person name="Fitzpatrick D.A."/>
            <person name="Frisvad J.C."/>
            <person name="Nielsen K.L."/>
        </authorList>
    </citation>
    <scope>NUCLEOTIDE SEQUENCE</scope>
    <source>
        <strain evidence="11">IBT 17660</strain>
    </source>
</reference>
<dbReference type="Pfam" id="PF00067">
    <property type="entry name" value="p450"/>
    <property type="match status" value="1"/>
</dbReference>
<dbReference type="CDD" id="cd11062">
    <property type="entry name" value="CYP58-like"/>
    <property type="match status" value="1"/>
</dbReference>
<protein>
    <recommendedName>
        <fullName evidence="13">Cytochrome P450</fullName>
    </recommendedName>
</protein>
<evidence type="ECO:0000256" key="7">
    <source>
        <dbReference type="ARBA" id="ARBA00023033"/>
    </source>
</evidence>
<dbReference type="SUPFAM" id="SSF48264">
    <property type="entry name" value="Cytochrome P450"/>
    <property type="match status" value="1"/>
</dbReference>
<dbReference type="EMBL" id="JAPWDO010000005">
    <property type="protein sequence ID" value="KAJ5470185.1"/>
    <property type="molecule type" value="Genomic_DNA"/>
</dbReference>
<dbReference type="PRINTS" id="PR00463">
    <property type="entry name" value="EP450I"/>
</dbReference>
<feature type="transmembrane region" description="Helical" evidence="10">
    <location>
        <begin position="6"/>
        <end position="25"/>
    </location>
</feature>
<evidence type="ECO:0000256" key="4">
    <source>
        <dbReference type="ARBA" id="ARBA00022723"/>
    </source>
</evidence>
<dbReference type="AlphaFoldDB" id="A0A9W9WMF9"/>
<comment type="similarity">
    <text evidence="2 9">Belongs to the cytochrome P450 family.</text>
</comment>
<keyword evidence="4 8" id="KW-0479">Metal-binding</keyword>
<name>A0A9W9WMF9_9EURO</name>
<dbReference type="PANTHER" id="PTHR24305">
    <property type="entry name" value="CYTOCHROME P450"/>
    <property type="match status" value="1"/>
</dbReference>
<keyword evidence="10" id="KW-0812">Transmembrane</keyword>
<evidence type="ECO:0000313" key="12">
    <source>
        <dbReference type="Proteomes" id="UP001147760"/>
    </source>
</evidence>
<comment type="caution">
    <text evidence="11">The sequence shown here is derived from an EMBL/GenBank/DDBJ whole genome shotgun (WGS) entry which is preliminary data.</text>
</comment>
<keyword evidence="7 9" id="KW-0503">Monooxygenase</keyword>
<keyword evidence="10" id="KW-0472">Membrane</keyword>
<evidence type="ECO:0000256" key="9">
    <source>
        <dbReference type="RuleBase" id="RU000461"/>
    </source>
</evidence>
<evidence type="ECO:0000313" key="11">
    <source>
        <dbReference type="EMBL" id="KAJ5470185.1"/>
    </source>
</evidence>
<proteinExistence type="inferred from homology"/>
<gene>
    <name evidence="11" type="ORF">N7530_007542</name>
</gene>
<evidence type="ECO:0000256" key="8">
    <source>
        <dbReference type="PIRSR" id="PIRSR602401-1"/>
    </source>
</evidence>
<dbReference type="GO" id="GO:0020037">
    <property type="term" value="F:heme binding"/>
    <property type="evidence" value="ECO:0007669"/>
    <property type="project" value="InterPro"/>
</dbReference>
<dbReference type="OrthoDB" id="3945418at2759"/>
<keyword evidence="6 8" id="KW-0408">Iron</keyword>
<dbReference type="InterPro" id="IPR036396">
    <property type="entry name" value="Cyt_P450_sf"/>
</dbReference>
<dbReference type="Gene3D" id="1.10.630.10">
    <property type="entry name" value="Cytochrome P450"/>
    <property type="match status" value="1"/>
</dbReference>
<dbReference type="PRINTS" id="PR00385">
    <property type="entry name" value="P450"/>
</dbReference>
<keyword evidence="5 9" id="KW-0560">Oxidoreductase</keyword>
<dbReference type="PROSITE" id="PS00086">
    <property type="entry name" value="CYTOCHROME_P450"/>
    <property type="match status" value="1"/>
</dbReference>
<feature type="non-terminal residue" evidence="11">
    <location>
        <position position="504"/>
    </location>
</feature>
<dbReference type="GO" id="GO:0043386">
    <property type="term" value="P:mycotoxin biosynthetic process"/>
    <property type="evidence" value="ECO:0007669"/>
    <property type="project" value="UniProtKB-ARBA"/>
</dbReference>
<sequence>SFNMASFLPLGICGLVMYIAVKSVYRLYFHPLSKIPGPKLAAITSGYEFYFNVVKGGMFIWEMERLHEIYGPIIRITPLEVHIKDSSYYDEIYASSKRRREKAAELVARFDLEGSGFSSVSPEDHRKRRSHVEKHFSKQAVSNIEYLIHENIDKLDNHFKRAFQFHKVISLDAGFAGLTSDVIHKYAYGFNSGNLDHDDFNTSVRDGINGLFKFSHVLFFFPVLQTIMNLFPLWLLQKLDPFVHALVSQKLDLLRRTEEFLQSKSTSSGTRSVMEVMCGPSMPEDMRSAVRLNNEGFAMIIGGTETTARSMVIAAFHILKNESIKAKLREELWTAMPTPESRPTWRQLEQLPYLSAVVWETLRVSTGIASRSARVAPNEALVYKNHTIPAGTPVSQTNYFVLTDPEIFPDPHTFDPDRWLRAAAKGDHLDRYMVNFSKGSRICVGMNLAYTELFLVLAAFVRRFDMELFETSEKDIAFVRDFGTPYPNEGNARVRAMVTTVIEE</sequence>
<dbReference type="GO" id="GO:0016705">
    <property type="term" value="F:oxidoreductase activity, acting on paired donors, with incorporation or reduction of molecular oxygen"/>
    <property type="evidence" value="ECO:0007669"/>
    <property type="project" value="InterPro"/>
</dbReference>
<dbReference type="InterPro" id="IPR050121">
    <property type="entry name" value="Cytochrome_P450_monoxygenase"/>
</dbReference>
<dbReference type="InterPro" id="IPR017972">
    <property type="entry name" value="Cyt_P450_CS"/>
</dbReference>
<accession>A0A9W9WMF9</accession>
<keyword evidence="10" id="KW-1133">Transmembrane helix</keyword>
<evidence type="ECO:0000256" key="3">
    <source>
        <dbReference type="ARBA" id="ARBA00022617"/>
    </source>
</evidence>
<reference evidence="11" key="1">
    <citation type="submission" date="2022-12" db="EMBL/GenBank/DDBJ databases">
        <authorList>
            <person name="Petersen C."/>
        </authorList>
    </citation>
    <scope>NUCLEOTIDE SEQUENCE</scope>
    <source>
        <strain evidence="11">IBT 17660</strain>
    </source>
</reference>
<evidence type="ECO:0008006" key="13">
    <source>
        <dbReference type="Google" id="ProtNLM"/>
    </source>
</evidence>
<dbReference type="PANTHER" id="PTHR24305:SF157">
    <property type="entry name" value="N-ACETYLTRYPTOPHAN 6-HYDROXYLASE IVOC-RELATED"/>
    <property type="match status" value="1"/>
</dbReference>
<dbReference type="InterPro" id="IPR002401">
    <property type="entry name" value="Cyt_P450_E_grp-I"/>
</dbReference>
<comment type="cofactor">
    <cofactor evidence="1 8">
        <name>heme</name>
        <dbReference type="ChEBI" id="CHEBI:30413"/>
    </cofactor>
</comment>
<feature type="binding site" description="axial binding residue" evidence="8">
    <location>
        <position position="443"/>
    </location>
    <ligand>
        <name>heme</name>
        <dbReference type="ChEBI" id="CHEBI:30413"/>
    </ligand>
    <ligandPart>
        <name>Fe</name>
        <dbReference type="ChEBI" id="CHEBI:18248"/>
    </ligandPart>
</feature>
<dbReference type="GO" id="GO:0004497">
    <property type="term" value="F:monooxygenase activity"/>
    <property type="evidence" value="ECO:0007669"/>
    <property type="project" value="UniProtKB-KW"/>
</dbReference>
<organism evidence="11 12">
    <name type="scientific">Penicillium desertorum</name>
    <dbReference type="NCBI Taxonomy" id="1303715"/>
    <lineage>
        <taxon>Eukaryota</taxon>
        <taxon>Fungi</taxon>
        <taxon>Dikarya</taxon>
        <taxon>Ascomycota</taxon>
        <taxon>Pezizomycotina</taxon>
        <taxon>Eurotiomycetes</taxon>
        <taxon>Eurotiomycetidae</taxon>
        <taxon>Eurotiales</taxon>
        <taxon>Aspergillaceae</taxon>
        <taxon>Penicillium</taxon>
    </lineage>
</organism>
<dbReference type="GO" id="GO:0005506">
    <property type="term" value="F:iron ion binding"/>
    <property type="evidence" value="ECO:0007669"/>
    <property type="project" value="InterPro"/>
</dbReference>
<dbReference type="InterPro" id="IPR001128">
    <property type="entry name" value="Cyt_P450"/>
</dbReference>
<keyword evidence="12" id="KW-1185">Reference proteome</keyword>
<evidence type="ECO:0000256" key="2">
    <source>
        <dbReference type="ARBA" id="ARBA00010617"/>
    </source>
</evidence>